<keyword evidence="3" id="KW-0479">Metal-binding</keyword>
<dbReference type="GO" id="GO:0051539">
    <property type="term" value="F:4 iron, 4 sulfur cluster binding"/>
    <property type="evidence" value="ECO:0007669"/>
    <property type="project" value="UniProtKB-KW"/>
</dbReference>
<dbReference type="EMBL" id="CP009621">
    <property type="protein sequence ID" value="AKD02986.1"/>
    <property type="molecule type" value="Genomic_DNA"/>
</dbReference>
<keyword evidence="4" id="KW-0677">Repeat</keyword>
<evidence type="ECO:0000313" key="10">
    <source>
        <dbReference type="Proteomes" id="UP000033109"/>
    </source>
</evidence>
<proteinExistence type="predicted"/>
<reference evidence="9 10" key="1">
    <citation type="journal article" date="2015" name="Sci. Rep.">
        <title>Unraveling adaptation of Pontibacter korlensis to radiation and infertility in desert through complete genome and comparative transcriptomic analysis.</title>
        <authorList>
            <person name="Dai J."/>
            <person name="Dai W."/>
            <person name="Qiu C."/>
            <person name="Yang Z."/>
            <person name="Zhang Y."/>
            <person name="Zhou M."/>
            <person name="Zhang L."/>
            <person name="Fang C."/>
            <person name="Gao Q."/>
            <person name="Yang Q."/>
            <person name="Li X."/>
            <person name="Wang Z."/>
            <person name="Wang Z."/>
            <person name="Jia Z."/>
            <person name="Chen X."/>
        </authorList>
    </citation>
    <scope>NUCLEOTIDE SEQUENCE [LARGE SCALE GENOMIC DNA]</scope>
    <source>
        <strain evidence="9 10">X14-1T</strain>
    </source>
</reference>
<evidence type="ECO:0000259" key="8">
    <source>
        <dbReference type="PROSITE" id="PS51379"/>
    </source>
</evidence>
<evidence type="ECO:0000256" key="6">
    <source>
        <dbReference type="ARBA" id="ARBA00023004"/>
    </source>
</evidence>
<dbReference type="SUPFAM" id="SSF46548">
    <property type="entry name" value="alpha-helical ferredoxin"/>
    <property type="match status" value="1"/>
</dbReference>
<evidence type="ECO:0000256" key="7">
    <source>
        <dbReference type="ARBA" id="ARBA00023014"/>
    </source>
</evidence>
<dbReference type="PROSITE" id="PS51379">
    <property type="entry name" value="4FE4S_FER_2"/>
    <property type="match status" value="1"/>
</dbReference>
<dbReference type="GO" id="GO:0046872">
    <property type="term" value="F:metal ion binding"/>
    <property type="evidence" value="ECO:0007669"/>
    <property type="project" value="UniProtKB-KW"/>
</dbReference>
<dbReference type="InterPro" id="IPR017900">
    <property type="entry name" value="4Fe4S_Fe_S_CS"/>
</dbReference>
<keyword evidence="10" id="KW-1185">Reference proteome</keyword>
<evidence type="ECO:0000256" key="4">
    <source>
        <dbReference type="ARBA" id="ARBA00022737"/>
    </source>
</evidence>
<evidence type="ECO:0000256" key="5">
    <source>
        <dbReference type="ARBA" id="ARBA00022982"/>
    </source>
</evidence>
<accession>A0A0E3UWT0</accession>
<dbReference type="PANTHER" id="PTHR47153">
    <property type="entry name" value="LACTATE UTILIZATION PROTEIN B"/>
    <property type="match status" value="1"/>
</dbReference>
<dbReference type="NCBIfam" id="TIGR00273">
    <property type="entry name" value="LutB/LldF family L-lactate oxidation iron-sulfur protein"/>
    <property type="match status" value="1"/>
</dbReference>
<name>A0A0E3UWT0_9BACT</name>
<evidence type="ECO:0000256" key="3">
    <source>
        <dbReference type="ARBA" id="ARBA00022723"/>
    </source>
</evidence>
<dbReference type="Gene3D" id="1.10.1060.10">
    <property type="entry name" value="Alpha-helical ferredoxin"/>
    <property type="match status" value="1"/>
</dbReference>
<dbReference type="Pfam" id="PF13183">
    <property type="entry name" value="Fer4_8"/>
    <property type="match status" value="1"/>
</dbReference>
<dbReference type="AlphaFoldDB" id="A0A0E3UWT0"/>
<evidence type="ECO:0000256" key="2">
    <source>
        <dbReference type="ARBA" id="ARBA00022485"/>
    </source>
</evidence>
<dbReference type="Proteomes" id="UP000033109">
    <property type="component" value="Chromosome"/>
</dbReference>
<dbReference type="InterPro" id="IPR009051">
    <property type="entry name" value="Helical_ferredxn"/>
</dbReference>
<dbReference type="RefSeq" id="WP_046310002.1">
    <property type="nucleotide sequence ID" value="NZ_CBCSCY010000048.1"/>
</dbReference>
<dbReference type="Gene3D" id="3.40.50.10420">
    <property type="entry name" value="NagB/RpiA/CoA transferase-like"/>
    <property type="match status" value="1"/>
</dbReference>
<evidence type="ECO:0000256" key="1">
    <source>
        <dbReference type="ARBA" id="ARBA00022448"/>
    </source>
</evidence>
<dbReference type="KEGG" id="pko:PKOR_07420"/>
<dbReference type="GO" id="GO:0006089">
    <property type="term" value="P:lactate metabolic process"/>
    <property type="evidence" value="ECO:0007669"/>
    <property type="project" value="InterPro"/>
</dbReference>
<dbReference type="PATRIC" id="fig|400092.3.peg.1646"/>
<sequence>MSKLRQFLQDAETKAFDQGHRATIKFNIGKYNAAVQRGLTQYTDHELARERGSYIKTQTINNLDKYLMEFEANFTARGGKVIWARDAQEALKEIGEIMKRKRARSVVKSKSMITEEIHLNEYLEKNGIETVETDLGEYIVQLAEQRPYHIVTPAMHMSKKDIADLFVRKLGIAPTENAEELVGVARKLLREKYTSAEVGITGGNFLIADVGGVAVTENEGNARLSTTFPKTHIAIVGIEKMIPSIMDLDLFWPLLSTSGTGQNVTVYNSIFTGPRQPKEKDGPEEMYVVLLDNGRTDLLALPEKREALNCIRCGACLNVCPVYKNIGGHTYESTYSGPIGSVITPHYNGMAEHKHLSFASSLCGACTSVCPVKINIHNLLLLNRKQSVDQGLVESQEKTAIKLWLKAMKSRRLMNIAPASIKNFVLRYVQKESWSKRREPLQVPQKSFNQLWKEKRG</sequence>
<dbReference type="InterPro" id="IPR037171">
    <property type="entry name" value="NagB/RpiA_transferase-like"/>
</dbReference>
<dbReference type="PROSITE" id="PS00198">
    <property type="entry name" value="4FE4S_FER_1"/>
    <property type="match status" value="1"/>
</dbReference>
<keyword evidence="1" id="KW-0813">Transport</keyword>
<dbReference type="InterPro" id="IPR003741">
    <property type="entry name" value="LUD_dom"/>
</dbReference>
<dbReference type="HOGENOM" id="CLU_027059_2_0_10"/>
<evidence type="ECO:0000313" key="9">
    <source>
        <dbReference type="EMBL" id="AKD02986.1"/>
    </source>
</evidence>
<dbReference type="OrthoDB" id="9782337at2"/>
<organism evidence="9 10">
    <name type="scientific">Pontibacter korlensis</name>
    <dbReference type="NCBI Taxonomy" id="400092"/>
    <lineage>
        <taxon>Bacteria</taxon>
        <taxon>Pseudomonadati</taxon>
        <taxon>Bacteroidota</taxon>
        <taxon>Cytophagia</taxon>
        <taxon>Cytophagales</taxon>
        <taxon>Hymenobacteraceae</taxon>
        <taxon>Pontibacter</taxon>
    </lineage>
</organism>
<keyword evidence="7" id="KW-0411">Iron-sulfur</keyword>
<keyword evidence="5" id="KW-0249">Electron transport</keyword>
<keyword evidence="2" id="KW-0004">4Fe-4S</keyword>
<gene>
    <name evidence="9" type="ORF">PKOR_07420</name>
</gene>
<protein>
    <submittedName>
        <fullName evidence="9">[Fe-S]-binding protein</fullName>
    </submittedName>
</protein>
<dbReference type="InterPro" id="IPR004452">
    <property type="entry name" value="LutB/LldF"/>
</dbReference>
<dbReference type="STRING" id="400092.PKOR_07420"/>
<keyword evidence="6" id="KW-0408">Iron</keyword>
<dbReference type="Pfam" id="PF02589">
    <property type="entry name" value="LUD_dom"/>
    <property type="match status" value="1"/>
</dbReference>
<dbReference type="InterPro" id="IPR024185">
    <property type="entry name" value="FTHF_cligase-like_sf"/>
</dbReference>
<dbReference type="PANTHER" id="PTHR47153:SF2">
    <property type="entry name" value="LACTATE UTILIZATION PROTEIN B"/>
    <property type="match status" value="1"/>
</dbReference>
<feature type="domain" description="4Fe-4S ferredoxin-type" evidence="8">
    <location>
        <begin position="300"/>
        <end position="331"/>
    </location>
</feature>
<dbReference type="InterPro" id="IPR017896">
    <property type="entry name" value="4Fe4S_Fe-S-bd"/>
</dbReference>
<dbReference type="SUPFAM" id="SSF100950">
    <property type="entry name" value="NagB/RpiA/CoA transferase-like"/>
    <property type="match status" value="1"/>
</dbReference>